<dbReference type="GO" id="GO:0008289">
    <property type="term" value="F:lipid binding"/>
    <property type="evidence" value="ECO:0007669"/>
    <property type="project" value="UniProtKB-KW"/>
</dbReference>
<organism evidence="5">
    <name type="scientific">Mesocestoides corti</name>
    <name type="common">Flatworm</name>
    <dbReference type="NCBI Taxonomy" id="53468"/>
    <lineage>
        <taxon>Eukaryota</taxon>
        <taxon>Metazoa</taxon>
        <taxon>Spiralia</taxon>
        <taxon>Lophotrochozoa</taxon>
        <taxon>Platyhelminthes</taxon>
        <taxon>Cestoda</taxon>
        <taxon>Eucestoda</taxon>
        <taxon>Cyclophyllidea</taxon>
        <taxon>Mesocestoididae</taxon>
        <taxon>Mesocestoides</taxon>
    </lineage>
</organism>
<name>A0A0R3U9W4_MESCO</name>
<dbReference type="InterPro" id="IPR045165">
    <property type="entry name" value="Nitrobindin"/>
</dbReference>
<dbReference type="InterPro" id="IPR012674">
    <property type="entry name" value="Calycin"/>
</dbReference>
<dbReference type="EMBL" id="UXSR01000945">
    <property type="protein sequence ID" value="VDD77710.1"/>
    <property type="molecule type" value="Genomic_DNA"/>
</dbReference>
<dbReference type="Proteomes" id="UP000267029">
    <property type="component" value="Unassembled WGS sequence"/>
</dbReference>
<dbReference type="PANTHER" id="PTHR15854">
    <property type="entry name" value="THAP4 PROTEIN"/>
    <property type="match status" value="1"/>
</dbReference>
<dbReference type="InterPro" id="IPR014878">
    <property type="entry name" value="THAP4-like_heme-bd"/>
</dbReference>
<reference evidence="3 4" key="1">
    <citation type="submission" date="2018-10" db="EMBL/GenBank/DDBJ databases">
        <authorList>
            <consortium name="Pathogen Informatics"/>
        </authorList>
    </citation>
    <scope>NUCLEOTIDE SEQUENCE [LARGE SCALE GENOMIC DNA]</scope>
</reference>
<comment type="catalytic activity">
    <reaction evidence="1">
        <text>peroxynitrite = nitrate</text>
        <dbReference type="Rhea" id="RHEA:63116"/>
        <dbReference type="ChEBI" id="CHEBI:17632"/>
        <dbReference type="ChEBI" id="CHEBI:25941"/>
    </reaction>
    <physiologicalReaction direction="left-to-right" evidence="1">
        <dbReference type="Rhea" id="RHEA:63117"/>
    </physiologicalReaction>
</comment>
<dbReference type="AlphaFoldDB" id="A0A0R3U9W4"/>
<feature type="domain" description="THAP4-like heme-binding" evidence="2">
    <location>
        <begin position="2"/>
        <end position="115"/>
    </location>
</feature>
<evidence type="ECO:0000313" key="5">
    <source>
        <dbReference type="WBParaSite" id="MCU_011526-RA"/>
    </source>
</evidence>
<keyword evidence="4" id="KW-1185">Reference proteome</keyword>
<evidence type="ECO:0000256" key="1">
    <source>
        <dbReference type="ARBA" id="ARBA00036993"/>
    </source>
</evidence>
<gene>
    <name evidence="3" type="ORF">MCOS_LOCUS3713</name>
</gene>
<dbReference type="Pfam" id="PF08768">
    <property type="entry name" value="THAP4_heme-bd"/>
    <property type="match status" value="1"/>
</dbReference>
<dbReference type="WBParaSite" id="MCU_011526-RA">
    <property type="protein sequence ID" value="MCU_011526-RA"/>
    <property type="gene ID" value="MCU_011526"/>
</dbReference>
<evidence type="ECO:0000313" key="3">
    <source>
        <dbReference type="EMBL" id="VDD77710.1"/>
    </source>
</evidence>
<protein>
    <submittedName>
        <fullName evidence="5">DUF1794 domain-containing protein</fullName>
    </submittedName>
</protein>
<evidence type="ECO:0000259" key="2">
    <source>
        <dbReference type="Pfam" id="PF08768"/>
    </source>
</evidence>
<dbReference type="Gene3D" id="2.40.128.20">
    <property type="match status" value="1"/>
</dbReference>
<dbReference type="OrthoDB" id="58529at2759"/>
<sequence length="120" mass="13156">MRDLSFMIGEWRGVGKGILPHGPAFQYEEDLVVENIGQPNFAYSATSYINGDPKHRESGFIKCHENGQVVFCLADNLGTCTVLLGSLTTDGEKSKTLILTSDTTCRAPSNKEPYVIEVSQ</sequence>
<evidence type="ECO:0000313" key="4">
    <source>
        <dbReference type="Proteomes" id="UP000267029"/>
    </source>
</evidence>
<accession>A0A0R3U9W4</accession>
<reference evidence="5" key="2">
    <citation type="submission" date="2019-11" db="UniProtKB">
        <authorList>
            <consortium name="WormBaseParasite"/>
        </authorList>
    </citation>
    <scope>IDENTIFICATION</scope>
</reference>
<dbReference type="SUPFAM" id="SSF50814">
    <property type="entry name" value="Lipocalins"/>
    <property type="match status" value="1"/>
</dbReference>
<proteinExistence type="predicted"/>
<dbReference type="PANTHER" id="PTHR15854:SF4">
    <property type="entry name" value="PEROXYNITRITE ISOMERASE THAP4"/>
    <property type="match status" value="1"/>
</dbReference>